<evidence type="ECO:0000313" key="3">
    <source>
        <dbReference type="Proteomes" id="UP000025241"/>
    </source>
</evidence>
<reference evidence="2 3" key="2">
    <citation type="submission" date="2014-05" db="EMBL/GenBank/DDBJ databases">
        <title>Genome sequence of the 3-chlorobenzoate degrading bacterium Pseudomonas knackmussii B13 shows multiple evidence for horizontal gene transfer.</title>
        <authorList>
            <person name="Miyazaki R."/>
            <person name="Bertelli C."/>
            <person name="Falquet L."/>
            <person name="Robinson-Rechavi M."/>
            <person name="Gharib W."/>
            <person name="Roy S."/>
            <person name="Van der Meer J.R."/>
        </authorList>
    </citation>
    <scope>NUCLEOTIDE SEQUENCE [LARGE SCALE GENOMIC DNA]</scope>
    <source>
        <strain evidence="2 3">B13</strain>
    </source>
</reference>
<dbReference type="GO" id="GO:0006950">
    <property type="term" value="P:response to stress"/>
    <property type="evidence" value="ECO:0007669"/>
    <property type="project" value="TreeGrafter"/>
</dbReference>
<dbReference type="InterPro" id="IPR036388">
    <property type="entry name" value="WH-like_DNA-bd_sf"/>
</dbReference>
<feature type="domain" description="HTH marR-type" evidence="1">
    <location>
        <begin position="10"/>
        <end position="143"/>
    </location>
</feature>
<dbReference type="Proteomes" id="UP000025241">
    <property type="component" value="Chromosome I"/>
</dbReference>
<evidence type="ECO:0000259" key="1">
    <source>
        <dbReference type="PROSITE" id="PS50995"/>
    </source>
</evidence>
<dbReference type="InterPro" id="IPR039422">
    <property type="entry name" value="MarR/SlyA-like"/>
</dbReference>
<keyword evidence="3" id="KW-1185">Reference proteome</keyword>
<reference evidence="2 3" key="1">
    <citation type="submission" date="2013-03" db="EMBL/GenBank/DDBJ databases">
        <authorList>
            <person name="Linke B."/>
        </authorList>
    </citation>
    <scope>NUCLEOTIDE SEQUENCE [LARGE SCALE GENOMIC DNA]</scope>
    <source>
        <strain evidence="2 3">B13</strain>
    </source>
</reference>
<dbReference type="InterPro" id="IPR000835">
    <property type="entry name" value="HTH_MarR-typ"/>
</dbReference>
<evidence type="ECO:0000313" key="2">
    <source>
        <dbReference type="EMBL" id="CDF86638.1"/>
    </source>
</evidence>
<dbReference type="PANTHER" id="PTHR33164">
    <property type="entry name" value="TRANSCRIPTIONAL REGULATOR, MARR FAMILY"/>
    <property type="match status" value="1"/>
</dbReference>
<dbReference type="eggNOG" id="COG1846">
    <property type="taxonomic scope" value="Bacteria"/>
</dbReference>
<dbReference type="HOGENOM" id="CLU_083287_7_0_6"/>
<dbReference type="RefSeq" id="WP_043255880.1">
    <property type="nucleotide sequence ID" value="NZ_HG322950.1"/>
</dbReference>
<dbReference type="EMBL" id="HG322950">
    <property type="protein sequence ID" value="CDF86638.1"/>
    <property type="molecule type" value="Genomic_DNA"/>
</dbReference>
<dbReference type="KEGG" id="pkc:PKB_5326"/>
<dbReference type="PATRIC" id="fig|1301098.3.peg.5309"/>
<dbReference type="Pfam" id="PF12802">
    <property type="entry name" value="MarR_2"/>
    <property type="match status" value="1"/>
</dbReference>
<name>A0A024HQC5_PSEKB</name>
<dbReference type="SUPFAM" id="SSF46785">
    <property type="entry name" value="Winged helix' DNA-binding domain"/>
    <property type="match status" value="1"/>
</dbReference>
<proteinExistence type="predicted"/>
<dbReference type="InterPro" id="IPR036390">
    <property type="entry name" value="WH_DNA-bd_sf"/>
</dbReference>
<sequence length="148" mass="16396">MNSPLVDPNRKSLGVLLRYPYELLADWLYGRLGEEFPGVRLPHSAVLRGLESGGSRVVDLAARAGMTKQSMAYLVEQLCELGYLRVAADPNDGRAKRVQLTASGERLYARALELSAQAEEGLAVTLGEADAHELRRILERLHGRWSPR</sequence>
<gene>
    <name evidence="2" type="ORF">PKB_5326</name>
</gene>
<protein>
    <recommendedName>
        <fullName evidence="1">HTH marR-type domain-containing protein</fullName>
    </recommendedName>
</protein>
<dbReference type="PANTHER" id="PTHR33164:SF57">
    <property type="entry name" value="MARR-FAMILY TRANSCRIPTIONAL REGULATOR"/>
    <property type="match status" value="1"/>
</dbReference>
<dbReference type="SMART" id="SM00347">
    <property type="entry name" value="HTH_MARR"/>
    <property type="match status" value="1"/>
</dbReference>
<organism evidence="2 3">
    <name type="scientific">Pseudomonas knackmussii (strain DSM 6978 / CCUG 54928 / LMG 23759 / B13)</name>
    <dbReference type="NCBI Taxonomy" id="1301098"/>
    <lineage>
        <taxon>Bacteria</taxon>
        <taxon>Pseudomonadati</taxon>
        <taxon>Pseudomonadota</taxon>
        <taxon>Gammaproteobacteria</taxon>
        <taxon>Pseudomonadales</taxon>
        <taxon>Pseudomonadaceae</taxon>
        <taxon>Pseudomonas</taxon>
    </lineage>
</organism>
<accession>A0A024HQC5</accession>
<dbReference type="PROSITE" id="PS50995">
    <property type="entry name" value="HTH_MARR_2"/>
    <property type="match status" value="1"/>
</dbReference>
<dbReference type="AlphaFoldDB" id="A0A024HQC5"/>
<dbReference type="Gene3D" id="1.10.10.10">
    <property type="entry name" value="Winged helix-like DNA-binding domain superfamily/Winged helix DNA-binding domain"/>
    <property type="match status" value="1"/>
</dbReference>
<dbReference type="OrthoDB" id="7427954at2"/>
<dbReference type="GO" id="GO:0003700">
    <property type="term" value="F:DNA-binding transcription factor activity"/>
    <property type="evidence" value="ECO:0007669"/>
    <property type="project" value="InterPro"/>
</dbReference>